<dbReference type="PANTHER" id="PTHR34821:SF3">
    <property type="entry name" value="MEMBRANE PROTEIN"/>
    <property type="match status" value="1"/>
</dbReference>
<sequence length="141" mass="15006">MKGILYAALGGACITLQGIANAKISADVGTWQAATITQLTGFILALFILMLVRDRSWKELKNVKPLYITGGAMGAIIIFSEVSAIQQVGVTLTISALLIAQLSLTYLIDTNGWFGVIKRKITLPGLIGIAMMISGVIILKL</sequence>
<feature type="transmembrane region" description="Helical" evidence="1">
    <location>
        <begin position="64"/>
        <end position="82"/>
    </location>
</feature>
<evidence type="ECO:0000313" key="2">
    <source>
        <dbReference type="EMBL" id="MFD2701398.1"/>
    </source>
</evidence>
<dbReference type="Pfam" id="PF04657">
    <property type="entry name" value="DMT_YdcZ"/>
    <property type="match status" value="1"/>
</dbReference>
<organism evidence="2 3">
    <name type="scientific">Paenibacillus shunpengii</name>
    <dbReference type="NCBI Taxonomy" id="2054424"/>
    <lineage>
        <taxon>Bacteria</taxon>
        <taxon>Bacillati</taxon>
        <taxon>Bacillota</taxon>
        <taxon>Bacilli</taxon>
        <taxon>Bacillales</taxon>
        <taxon>Paenibacillaceae</taxon>
        <taxon>Paenibacillus</taxon>
    </lineage>
</organism>
<accession>A0ABW5SQ31</accession>
<feature type="transmembrane region" description="Helical" evidence="1">
    <location>
        <begin position="88"/>
        <end position="109"/>
    </location>
</feature>
<reference evidence="3" key="1">
    <citation type="journal article" date="2019" name="Int. J. Syst. Evol. Microbiol.">
        <title>The Global Catalogue of Microorganisms (GCM) 10K type strain sequencing project: providing services to taxonomists for standard genome sequencing and annotation.</title>
        <authorList>
            <consortium name="The Broad Institute Genomics Platform"/>
            <consortium name="The Broad Institute Genome Sequencing Center for Infectious Disease"/>
            <person name="Wu L."/>
            <person name="Ma J."/>
        </authorList>
    </citation>
    <scope>NUCLEOTIDE SEQUENCE [LARGE SCALE GENOMIC DNA]</scope>
    <source>
        <strain evidence="3">KCTC 33849</strain>
    </source>
</reference>
<dbReference type="InterPro" id="IPR006750">
    <property type="entry name" value="YdcZ"/>
</dbReference>
<dbReference type="Proteomes" id="UP001597540">
    <property type="component" value="Unassembled WGS sequence"/>
</dbReference>
<gene>
    <name evidence="2" type="ORF">ACFSVM_13045</name>
</gene>
<feature type="transmembrane region" description="Helical" evidence="1">
    <location>
        <begin position="121"/>
        <end position="139"/>
    </location>
</feature>
<name>A0ABW5SQ31_9BACL</name>
<dbReference type="EMBL" id="JBHUMJ010000002">
    <property type="protein sequence ID" value="MFD2701398.1"/>
    <property type="molecule type" value="Genomic_DNA"/>
</dbReference>
<evidence type="ECO:0000256" key="1">
    <source>
        <dbReference type="SAM" id="Phobius"/>
    </source>
</evidence>
<feature type="transmembrane region" description="Helical" evidence="1">
    <location>
        <begin position="32"/>
        <end position="52"/>
    </location>
</feature>
<proteinExistence type="predicted"/>
<keyword evidence="3" id="KW-1185">Reference proteome</keyword>
<dbReference type="RefSeq" id="WP_090724131.1">
    <property type="nucleotide sequence ID" value="NZ_JBHUMJ010000002.1"/>
</dbReference>
<keyword evidence="1" id="KW-1133">Transmembrane helix</keyword>
<evidence type="ECO:0000313" key="3">
    <source>
        <dbReference type="Proteomes" id="UP001597540"/>
    </source>
</evidence>
<protein>
    <submittedName>
        <fullName evidence="2">DMT family transporter</fullName>
    </submittedName>
</protein>
<comment type="caution">
    <text evidence="2">The sequence shown here is derived from an EMBL/GenBank/DDBJ whole genome shotgun (WGS) entry which is preliminary data.</text>
</comment>
<keyword evidence="1" id="KW-0472">Membrane</keyword>
<dbReference type="PANTHER" id="PTHR34821">
    <property type="entry name" value="INNER MEMBRANE PROTEIN YDCZ"/>
    <property type="match status" value="1"/>
</dbReference>
<keyword evidence="1" id="KW-0812">Transmembrane</keyword>